<dbReference type="EMBL" id="NWMT01000244">
    <property type="protein sequence ID" value="PCC97811.1"/>
    <property type="molecule type" value="Genomic_DNA"/>
</dbReference>
<dbReference type="Pfam" id="PF25873">
    <property type="entry name" value="WHD_MalT"/>
    <property type="match status" value="1"/>
</dbReference>
<dbReference type="Pfam" id="PF00196">
    <property type="entry name" value="GerE"/>
    <property type="match status" value="1"/>
</dbReference>
<dbReference type="PROSITE" id="PS50043">
    <property type="entry name" value="HTH_LUXR_2"/>
    <property type="match status" value="1"/>
</dbReference>
<dbReference type="InterPro" id="IPR056884">
    <property type="entry name" value="NPHP3-like_N"/>
</dbReference>
<keyword evidence="4" id="KW-0804">Transcription</keyword>
<dbReference type="EMBL" id="CP033116">
    <property type="protein sequence ID" value="QFY57341.1"/>
    <property type="molecule type" value="Genomic_DNA"/>
</dbReference>
<organism evidence="6 8">
    <name type="scientific">Halopseudomonas pelagia</name>
    <dbReference type="NCBI Taxonomy" id="553151"/>
    <lineage>
        <taxon>Bacteria</taxon>
        <taxon>Pseudomonadati</taxon>
        <taxon>Pseudomonadota</taxon>
        <taxon>Gammaproteobacteria</taxon>
        <taxon>Pseudomonadales</taxon>
        <taxon>Pseudomonadaceae</taxon>
        <taxon>Halopseudomonas</taxon>
    </lineage>
</organism>
<dbReference type="AlphaFoldDB" id="A0AA91U0E1"/>
<accession>A0AA91U0E1</accession>
<dbReference type="InterPro" id="IPR059106">
    <property type="entry name" value="WHD_MalT"/>
</dbReference>
<evidence type="ECO:0000256" key="1">
    <source>
        <dbReference type="ARBA" id="ARBA00022737"/>
    </source>
</evidence>
<dbReference type="SUPFAM" id="SSF46894">
    <property type="entry name" value="C-terminal effector domain of the bipartite response regulators"/>
    <property type="match status" value="1"/>
</dbReference>
<keyword evidence="1" id="KW-0677">Repeat</keyword>
<dbReference type="InterPro" id="IPR000792">
    <property type="entry name" value="Tscrpt_reg_LuxR_C"/>
</dbReference>
<dbReference type="InterPro" id="IPR036388">
    <property type="entry name" value="WH-like_DNA-bd_sf"/>
</dbReference>
<dbReference type="GO" id="GO:0006355">
    <property type="term" value="P:regulation of DNA-templated transcription"/>
    <property type="evidence" value="ECO:0007669"/>
    <property type="project" value="InterPro"/>
</dbReference>
<dbReference type="Gene3D" id="3.40.50.300">
    <property type="entry name" value="P-loop containing nucleotide triphosphate hydrolases"/>
    <property type="match status" value="1"/>
</dbReference>
<evidence type="ECO:0000259" key="5">
    <source>
        <dbReference type="PROSITE" id="PS50043"/>
    </source>
</evidence>
<dbReference type="Gene3D" id="1.10.10.10">
    <property type="entry name" value="Winged helix-like DNA-binding domain superfamily/Winged helix DNA-binding domain"/>
    <property type="match status" value="1"/>
</dbReference>
<evidence type="ECO:0000313" key="8">
    <source>
        <dbReference type="Proteomes" id="UP000243750"/>
    </source>
</evidence>
<reference evidence="6 8" key="1">
    <citation type="submission" date="2017-09" db="EMBL/GenBank/DDBJ databases">
        <title>Bacterial and phytoplankton interrelationship in Kongsfjorden, an Arctic fjord.</title>
        <authorList>
            <person name="Sinha R."/>
            <person name="Krishnan K."/>
        </authorList>
    </citation>
    <scope>NUCLEOTIDE SEQUENCE [LARGE SCALE GENOMIC DNA]</scope>
    <source>
        <strain evidence="6 8">58</strain>
    </source>
</reference>
<evidence type="ECO:0000256" key="4">
    <source>
        <dbReference type="ARBA" id="ARBA00023163"/>
    </source>
</evidence>
<dbReference type="SMART" id="SM00421">
    <property type="entry name" value="HTH_LUXR"/>
    <property type="match status" value="1"/>
</dbReference>
<dbReference type="InterPro" id="IPR016032">
    <property type="entry name" value="Sig_transdc_resp-reg_C-effctor"/>
</dbReference>
<dbReference type="CDD" id="cd06170">
    <property type="entry name" value="LuxR_C_like"/>
    <property type="match status" value="1"/>
</dbReference>
<reference evidence="7 9" key="2">
    <citation type="submission" date="2018-10" db="EMBL/GenBank/DDBJ databases">
        <title>Complete genome sequence of Pseudomonas pelagia strain Kongs-67.</title>
        <authorList>
            <person name="Sinha R.K."/>
            <person name="Krishnan K."/>
        </authorList>
    </citation>
    <scope>NUCLEOTIDE SEQUENCE [LARGE SCALE GENOMIC DNA]</scope>
    <source>
        <strain evidence="7 9">Kongs-67</strain>
    </source>
</reference>
<evidence type="ECO:0000256" key="2">
    <source>
        <dbReference type="ARBA" id="ARBA00023015"/>
    </source>
</evidence>
<evidence type="ECO:0000256" key="3">
    <source>
        <dbReference type="ARBA" id="ARBA00023125"/>
    </source>
</evidence>
<evidence type="ECO:0000313" key="6">
    <source>
        <dbReference type="EMBL" id="PCC97811.1"/>
    </source>
</evidence>
<sequence>MIDAMIMKGRALTPPVPNIVSSSGNDVPLLLATKLSPPRLARGILPRPRLERLAEQVTERSITVLKAPPGFGKTTLASIWADSLAAQGVAVAWLSLDEQDESVQRLLFYLAAALNHADPRLGLSCLGLHTELTFFSMETLASLLIHELIGFDRPLVLFVDDCHRIGDPILVNALRFFIERAPQHLHMVLISRRELPVALLEKRYVDDLLELDSCQLRFSLEETRDLLRKAGLELEQAGDLSAVHQDTDGWIAALRAFLLAPQFDARGEPRATSRGICLLFDDLLDSLDGPSRDYLCQLGLLDKFSTALICELIGAQPARQLMGELQCRQLFISSLGEHEHWFKLHPLFRRHLKRTCLDQQPDVVASFRFRAAQWFAKRGHWLDAIKLGLEAEQVEQVREWINRCAMELLERGDFSTLVMLEKRWKLEAGDVSLPLRMARAWAMGLALEVNVAETLLNELEADLAGRQQNGPASRDYWEMQSLRAMLLGLADHNETSGALAARCYQAMQHRPWITNVLLNLISCSHYHAGRWDAFYTVPPTFVDGRQGPGLLFHDCYRQSINALGECAQGRLQDAQSGLEHVLERIELSFNARMENPNPALLALPNALLAQLHYWRGDHEASETHLAKCMDFIAMGGFLDCLAAGYCTQARLQWHQGAATRARRTLEQLDVLATRHTWQRLRARVLLERVWLNLQDNKIREALSCSHALVELASQADTEATLDKRVYAQLSLLWLALCGIEETPILVENIEALLVLLQERQLELMYCDIALALGAYHCLRGLPEQGQPLLDEVLLRTQGSGAISLLQDLPLGQSCERLADHVTAQWKVGVDALFSAGQRLGPSAHSCNAALLGLTVKERQVVQLVAEGKSNKQIARDLNVTPETIKSHMKSIFAKLKVESRAQAAVMLQNAQPSQVARA</sequence>
<dbReference type="PANTHER" id="PTHR44688:SF16">
    <property type="entry name" value="DNA-BINDING TRANSCRIPTIONAL ACTIVATOR DEVR_DOSR"/>
    <property type="match status" value="1"/>
</dbReference>
<dbReference type="Proteomes" id="UP000243750">
    <property type="component" value="Unassembled WGS sequence"/>
</dbReference>
<evidence type="ECO:0000313" key="7">
    <source>
        <dbReference type="EMBL" id="QFY57341.1"/>
    </source>
</evidence>
<keyword evidence="9" id="KW-1185">Reference proteome</keyword>
<dbReference type="InterPro" id="IPR027417">
    <property type="entry name" value="P-loop_NTPase"/>
</dbReference>
<dbReference type="PROSITE" id="PS00622">
    <property type="entry name" value="HTH_LUXR_1"/>
    <property type="match status" value="1"/>
</dbReference>
<evidence type="ECO:0000313" key="9">
    <source>
        <dbReference type="Proteomes" id="UP000344571"/>
    </source>
</evidence>
<gene>
    <name evidence="6" type="ORF">CO192_19130</name>
    <name evidence="7" type="ORF">EAO82_13775</name>
</gene>
<proteinExistence type="predicted"/>
<keyword evidence="2" id="KW-0805">Transcription regulation</keyword>
<dbReference type="Proteomes" id="UP000344571">
    <property type="component" value="Chromosome"/>
</dbReference>
<feature type="domain" description="HTH luxR-type" evidence="5">
    <location>
        <begin position="846"/>
        <end position="911"/>
    </location>
</feature>
<dbReference type="PRINTS" id="PR00038">
    <property type="entry name" value="HTHLUXR"/>
</dbReference>
<name>A0AA91U0E1_9GAMM</name>
<dbReference type="GO" id="GO:0003677">
    <property type="term" value="F:DNA binding"/>
    <property type="evidence" value="ECO:0007669"/>
    <property type="project" value="UniProtKB-KW"/>
</dbReference>
<dbReference type="SUPFAM" id="SSF52540">
    <property type="entry name" value="P-loop containing nucleoside triphosphate hydrolases"/>
    <property type="match status" value="1"/>
</dbReference>
<protein>
    <recommendedName>
        <fullName evidence="5">HTH luxR-type domain-containing protein</fullName>
    </recommendedName>
</protein>
<dbReference type="Pfam" id="PF24883">
    <property type="entry name" value="NPHP3_N"/>
    <property type="match status" value="1"/>
</dbReference>
<keyword evidence="3" id="KW-0238">DNA-binding</keyword>
<dbReference type="PANTHER" id="PTHR44688">
    <property type="entry name" value="DNA-BINDING TRANSCRIPTIONAL ACTIVATOR DEVR_DOSR"/>
    <property type="match status" value="1"/>
</dbReference>